<dbReference type="EMBL" id="JAAXKZ010000042">
    <property type="protein sequence ID" value="NMH92549.1"/>
    <property type="molecule type" value="Genomic_DNA"/>
</dbReference>
<dbReference type="RefSeq" id="WP_169413259.1">
    <property type="nucleotide sequence ID" value="NZ_JAAXKZ010000042.1"/>
</dbReference>
<proteinExistence type="predicted"/>
<organism evidence="2 3">
    <name type="scientific">Pseudonocardia bannensis</name>
    <dbReference type="NCBI Taxonomy" id="630973"/>
    <lineage>
        <taxon>Bacteria</taxon>
        <taxon>Bacillati</taxon>
        <taxon>Actinomycetota</taxon>
        <taxon>Actinomycetes</taxon>
        <taxon>Pseudonocardiales</taxon>
        <taxon>Pseudonocardiaceae</taxon>
        <taxon>Pseudonocardia</taxon>
    </lineage>
</organism>
<dbReference type="InterPro" id="IPR022062">
    <property type="entry name" value="DUF3618"/>
</dbReference>
<name>A0A848DJ32_9PSEU</name>
<evidence type="ECO:0000313" key="2">
    <source>
        <dbReference type="EMBL" id="NMH92549.1"/>
    </source>
</evidence>
<keyword evidence="3" id="KW-1185">Reference proteome</keyword>
<dbReference type="AlphaFoldDB" id="A0A848DJ32"/>
<accession>A0A848DJ32</accession>
<gene>
    <name evidence="2" type="ORF">HF519_13415</name>
</gene>
<evidence type="ECO:0000313" key="3">
    <source>
        <dbReference type="Proteomes" id="UP000586918"/>
    </source>
</evidence>
<feature type="region of interest" description="Disordered" evidence="1">
    <location>
        <begin position="1"/>
        <end position="21"/>
    </location>
</feature>
<dbReference type="Pfam" id="PF12277">
    <property type="entry name" value="DUF3618"/>
    <property type="match status" value="1"/>
</dbReference>
<comment type="caution">
    <text evidence="2">The sequence shown here is derived from an EMBL/GenBank/DDBJ whole genome shotgun (WGS) entry which is preliminary data.</text>
</comment>
<sequence length="108" mass="11388">MTAASEAHRDPDHLRTDLDELRGDLGETVEELTARLDVPSRVRARGRETVAQAQQTARQVRGVVAEKAPAVDIALRERPGVVAAVSAGAALLLYGIARRSSSASSSAS</sequence>
<dbReference type="Proteomes" id="UP000586918">
    <property type="component" value="Unassembled WGS sequence"/>
</dbReference>
<protein>
    <submittedName>
        <fullName evidence="2">DUF3618 domain-containing protein</fullName>
    </submittedName>
</protein>
<evidence type="ECO:0000256" key="1">
    <source>
        <dbReference type="SAM" id="MobiDB-lite"/>
    </source>
</evidence>
<reference evidence="2 3" key="1">
    <citation type="submission" date="2020-04" db="EMBL/GenBank/DDBJ databases">
        <authorList>
            <person name="Klaysubun C."/>
            <person name="Duangmal K."/>
            <person name="Lipun K."/>
        </authorList>
    </citation>
    <scope>NUCLEOTIDE SEQUENCE [LARGE SCALE GENOMIC DNA]</scope>
    <source>
        <strain evidence="2 3">DSM 45300</strain>
    </source>
</reference>